<feature type="region of interest" description="Disordered" evidence="1">
    <location>
        <begin position="1"/>
        <end position="24"/>
    </location>
</feature>
<feature type="region of interest" description="Disordered" evidence="1">
    <location>
        <begin position="142"/>
        <end position="164"/>
    </location>
</feature>
<feature type="domain" description="VWFA" evidence="2">
    <location>
        <begin position="186"/>
        <end position="352"/>
    </location>
</feature>
<dbReference type="EMBL" id="SSOP01000213">
    <property type="protein sequence ID" value="KAB5589947.1"/>
    <property type="molecule type" value="Genomic_DNA"/>
</dbReference>
<dbReference type="AlphaFoldDB" id="A0A5N5QF71"/>
<comment type="caution">
    <text evidence="3">The sequence shown here is derived from an EMBL/GenBank/DDBJ whole genome shotgun (WGS) entry which is preliminary data.</text>
</comment>
<organism evidence="3 4">
    <name type="scientific">Ceratobasidium theobromae</name>
    <dbReference type="NCBI Taxonomy" id="1582974"/>
    <lineage>
        <taxon>Eukaryota</taxon>
        <taxon>Fungi</taxon>
        <taxon>Dikarya</taxon>
        <taxon>Basidiomycota</taxon>
        <taxon>Agaricomycotina</taxon>
        <taxon>Agaricomycetes</taxon>
        <taxon>Cantharellales</taxon>
        <taxon>Ceratobasidiaceae</taxon>
        <taxon>Ceratobasidium</taxon>
    </lineage>
</organism>
<keyword evidence="4" id="KW-1185">Reference proteome</keyword>
<evidence type="ECO:0000259" key="2">
    <source>
        <dbReference type="PROSITE" id="PS50234"/>
    </source>
</evidence>
<evidence type="ECO:0000313" key="3">
    <source>
        <dbReference type="EMBL" id="KAB5589947.1"/>
    </source>
</evidence>
<proteinExistence type="predicted"/>
<dbReference type="Proteomes" id="UP000383932">
    <property type="component" value="Unassembled WGS sequence"/>
</dbReference>
<name>A0A5N5QF71_9AGAM</name>
<dbReference type="PANTHER" id="PTHR34706:SF1">
    <property type="entry name" value="VWFA DOMAIN-CONTAINING PROTEIN"/>
    <property type="match status" value="1"/>
</dbReference>
<evidence type="ECO:0000256" key="1">
    <source>
        <dbReference type="SAM" id="MobiDB-lite"/>
    </source>
</evidence>
<feature type="compositionally biased region" description="Low complexity" evidence="1">
    <location>
        <begin position="145"/>
        <end position="154"/>
    </location>
</feature>
<accession>A0A5N5QF71</accession>
<sequence length="399" mass="44259">MKLFSRLRGRDQPTNGHHQGVKPQFGARLDPSADTLCPDPAQQQYQNGRVQGVYVGPHYYGAPMVHPHAEFFLPLRVVPGMPVPPSSSEPAYQSPVEVAYGFHGDPQHVASPVGANMVTSSASPSNLPSINTEMHRRRVLGRGMSPVSPTSSTGRSGGRAQHDRRFSTNISTTFTLPDLESLRRYDLVFLLCDSPSMGQNGKWQQCGDLLLQLARVAMEYDSDGIEIHFLNTESERSSRTFKSEEEVRTMFETVVTPAGSSRLSDKLDPLICEYQSQLQAYVDSNPARRWLTNPPKKAIYIVLTDGNHSDKENLRKIIVKMAAYLDSIHAPETQFGVEFVQIGQGHHADTDREFFGWLDRGVHVEERVQDIVRADIYPGGTLDTLQLGEILLGSVSGDT</sequence>
<dbReference type="SUPFAM" id="SSF53300">
    <property type="entry name" value="vWA-like"/>
    <property type="match status" value="1"/>
</dbReference>
<dbReference type="InterPro" id="IPR002035">
    <property type="entry name" value="VWF_A"/>
</dbReference>
<gene>
    <name evidence="3" type="ORF">CTheo_6605</name>
</gene>
<protein>
    <recommendedName>
        <fullName evidence="2">VWFA domain-containing protein</fullName>
    </recommendedName>
</protein>
<reference evidence="3 4" key="1">
    <citation type="journal article" date="2019" name="Fungal Biol. Biotechnol.">
        <title>Draft genome sequence of fastidious pathogen Ceratobasidium theobromae, which causes vascular-streak dieback in Theobroma cacao.</title>
        <authorList>
            <person name="Ali S.S."/>
            <person name="Asman A."/>
            <person name="Shao J."/>
            <person name="Firmansyah A.P."/>
            <person name="Susilo A.W."/>
            <person name="Rosmana A."/>
            <person name="McMahon P."/>
            <person name="Junaid M."/>
            <person name="Guest D."/>
            <person name="Kheng T.Y."/>
            <person name="Meinhardt L.W."/>
            <person name="Bailey B.A."/>
        </authorList>
    </citation>
    <scope>NUCLEOTIDE SEQUENCE [LARGE SCALE GENOMIC DNA]</scope>
    <source>
        <strain evidence="3 4">CT2</strain>
    </source>
</reference>
<dbReference type="PANTHER" id="PTHR34706">
    <property type="entry name" value="SLR1338 PROTEIN"/>
    <property type="match status" value="1"/>
</dbReference>
<dbReference type="OrthoDB" id="2142040at2759"/>
<evidence type="ECO:0000313" key="4">
    <source>
        <dbReference type="Proteomes" id="UP000383932"/>
    </source>
</evidence>
<dbReference type="PROSITE" id="PS50234">
    <property type="entry name" value="VWFA"/>
    <property type="match status" value="1"/>
</dbReference>
<dbReference type="InterPro" id="IPR036465">
    <property type="entry name" value="vWFA_dom_sf"/>
</dbReference>